<dbReference type="GO" id="GO:0046677">
    <property type="term" value="P:response to antibiotic"/>
    <property type="evidence" value="ECO:0007669"/>
    <property type="project" value="InterPro"/>
</dbReference>
<proteinExistence type="predicted"/>
<feature type="domain" description="Beta-lactamase class A catalytic" evidence="2">
    <location>
        <begin position="64"/>
        <end position="280"/>
    </location>
</feature>
<dbReference type="SUPFAM" id="SSF56601">
    <property type="entry name" value="beta-lactamase/transpeptidase-like"/>
    <property type="match status" value="1"/>
</dbReference>
<organism evidence="3 4">
    <name type="scientific">Nocardioides iriomotensis</name>
    <dbReference type="NCBI Taxonomy" id="715784"/>
    <lineage>
        <taxon>Bacteria</taxon>
        <taxon>Bacillati</taxon>
        <taxon>Actinomycetota</taxon>
        <taxon>Actinomycetes</taxon>
        <taxon>Propionibacteriales</taxon>
        <taxon>Nocardioidaceae</taxon>
        <taxon>Nocardioides</taxon>
    </lineage>
</organism>
<dbReference type="Pfam" id="PF13354">
    <property type="entry name" value="Beta-lactamase2"/>
    <property type="match status" value="1"/>
</dbReference>
<keyword evidence="3" id="KW-0378">Hydrolase</keyword>
<feature type="compositionally biased region" description="Basic and acidic residues" evidence="1">
    <location>
        <begin position="7"/>
        <end position="17"/>
    </location>
</feature>
<dbReference type="GO" id="GO:0008800">
    <property type="term" value="F:beta-lactamase activity"/>
    <property type="evidence" value="ECO:0007669"/>
    <property type="project" value="InterPro"/>
</dbReference>
<dbReference type="Gene3D" id="3.40.710.10">
    <property type="entry name" value="DD-peptidase/beta-lactamase superfamily"/>
    <property type="match status" value="1"/>
</dbReference>
<protein>
    <submittedName>
        <fullName evidence="3">Serine hydrolase</fullName>
    </submittedName>
</protein>
<dbReference type="InterPro" id="IPR000871">
    <property type="entry name" value="Beta-lactam_class-A"/>
</dbReference>
<evidence type="ECO:0000256" key="1">
    <source>
        <dbReference type="SAM" id="MobiDB-lite"/>
    </source>
</evidence>
<sequence>MARRRRAVGDRPRDGRGGHHVPRRHRPAPAPPVSDLHARVDRLAAAIADRAGAGTRGGVPVVSVWLGDLDGGVHLDRDPDVPHYAASTMKLPLLVAAHRLHERGALDLDRPVVVHNRFASAADGSPFSLDQSDDQDDETWAALGEERSLRTLTEHMTVKSGNLATNLVLERVGADAVAEVLSDAGASTATALPRGIEDAAAREAGLDNLVTAEDLGRVMRVVPADVEAVLARQEHRGSIPAGLPDGTYVANKTGWVDGITHDVALVRPDDRPPYVLVVLTTVDVPEEVAAGFIADVSRVVWEDWRATDR</sequence>
<comment type="caution">
    <text evidence="3">The sequence shown here is derived from an EMBL/GenBank/DDBJ whole genome shotgun (WGS) entry which is preliminary data.</text>
</comment>
<dbReference type="Proteomes" id="UP000291189">
    <property type="component" value="Unassembled WGS sequence"/>
</dbReference>
<feature type="compositionally biased region" description="Basic residues" evidence="1">
    <location>
        <begin position="18"/>
        <end position="27"/>
    </location>
</feature>
<accession>A0A4Q5J3J9</accession>
<reference evidence="3 4" key="1">
    <citation type="submission" date="2019-01" db="EMBL/GenBank/DDBJ databases">
        <title>Nocardioides guangzhouensis sp. nov., an actinobacterium isolated from soil.</title>
        <authorList>
            <person name="Fu Y."/>
            <person name="Cai Y."/>
            <person name="Lin Z."/>
            <person name="Chen P."/>
        </authorList>
    </citation>
    <scope>NUCLEOTIDE SEQUENCE [LARGE SCALE GENOMIC DNA]</scope>
    <source>
        <strain evidence="3 4">NBRC 105384</strain>
    </source>
</reference>
<keyword evidence="4" id="KW-1185">Reference proteome</keyword>
<dbReference type="AlphaFoldDB" id="A0A4Q5J3J9"/>
<evidence type="ECO:0000259" key="2">
    <source>
        <dbReference type="Pfam" id="PF13354"/>
    </source>
</evidence>
<dbReference type="InterPro" id="IPR012338">
    <property type="entry name" value="Beta-lactam/transpept-like"/>
</dbReference>
<dbReference type="InterPro" id="IPR045155">
    <property type="entry name" value="Beta-lactam_cat"/>
</dbReference>
<feature type="region of interest" description="Disordered" evidence="1">
    <location>
        <begin position="1"/>
        <end position="34"/>
    </location>
</feature>
<dbReference type="EMBL" id="SDPU01000022">
    <property type="protein sequence ID" value="RYU12051.1"/>
    <property type="molecule type" value="Genomic_DNA"/>
</dbReference>
<gene>
    <name evidence="3" type="ORF">ETU37_12420</name>
</gene>
<dbReference type="OrthoDB" id="9775096at2"/>
<evidence type="ECO:0000313" key="3">
    <source>
        <dbReference type="EMBL" id="RYU12051.1"/>
    </source>
</evidence>
<dbReference type="PANTHER" id="PTHR35333:SF3">
    <property type="entry name" value="BETA-LACTAMASE-TYPE TRANSPEPTIDASE FOLD CONTAINING PROTEIN"/>
    <property type="match status" value="1"/>
</dbReference>
<dbReference type="GO" id="GO:0030655">
    <property type="term" value="P:beta-lactam antibiotic catabolic process"/>
    <property type="evidence" value="ECO:0007669"/>
    <property type="project" value="InterPro"/>
</dbReference>
<name>A0A4Q5J3J9_9ACTN</name>
<evidence type="ECO:0000313" key="4">
    <source>
        <dbReference type="Proteomes" id="UP000291189"/>
    </source>
</evidence>
<dbReference type="PANTHER" id="PTHR35333">
    <property type="entry name" value="BETA-LACTAMASE"/>
    <property type="match status" value="1"/>
</dbReference>